<gene>
    <name evidence="7" type="ORF">EDD61_11255</name>
</gene>
<organism evidence="7 8">
    <name type="scientific">Longicatena caecimuris</name>
    <dbReference type="NCBI Taxonomy" id="1796635"/>
    <lineage>
        <taxon>Bacteria</taxon>
        <taxon>Bacillati</taxon>
        <taxon>Bacillota</taxon>
        <taxon>Erysipelotrichia</taxon>
        <taxon>Erysipelotrichales</taxon>
        <taxon>Erysipelotrichaceae</taxon>
        <taxon>Longicatena</taxon>
    </lineage>
</organism>
<evidence type="ECO:0000256" key="6">
    <source>
        <dbReference type="SAM" id="Phobius"/>
    </source>
</evidence>
<keyword evidence="4 6" id="KW-1133">Transmembrane helix</keyword>
<feature type="transmembrane region" description="Helical" evidence="6">
    <location>
        <begin position="166"/>
        <end position="188"/>
    </location>
</feature>
<feature type="transmembrane region" description="Helical" evidence="6">
    <location>
        <begin position="441"/>
        <end position="460"/>
    </location>
</feature>
<accession>A0A4R3TDD9</accession>
<proteinExistence type="predicted"/>
<evidence type="ECO:0000256" key="4">
    <source>
        <dbReference type="ARBA" id="ARBA00022989"/>
    </source>
</evidence>
<name>A0A4R3TDD9_9FIRM</name>
<dbReference type="PANTHER" id="PTHR30250:SF11">
    <property type="entry name" value="O-ANTIGEN TRANSPORTER-RELATED"/>
    <property type="match status" value="1"/>
</dbReference>
<sequence>MKKSVKMNYIFNLGYQLLLIALPLITTPYISRVLGAKAIGTYSFTQSIVTYFTLLGCIGLGLYGQREIAYHQNDALQRTKILYELILLKVISIALSLGIYFIVFQTFDEYRSLFYIQMIDIFANVFDINYFYQGLENFKKIIARNITVRFISIICVFAFIKSPQDLPLYILIQSLSLLFGNLSMWIALPNYIVKLDHVKLEIGKHVKPTLILFFPQIAVSIYTVLDRTMIEVLTGNTEEIGYYEQAQKIVKLALTIVTSLGTVMLPRISNLFADHDMHKIKEYIYQSLHFVMMIAVPIMFGIMGIAPNLVPWFLSEKFMASIPLVMMTAPIIVFIGISNVIGIQFLLPTRRQKAYTLSTIMGSIVNLICNLLLIPGLLSMGATIASVIAEASVTAFQLYCVREDIDIKKVWKENRHYLLVGACMFGVVYALSVFLTPSIMHTLFIISVGVVIYFVILFILKDKYIYTIMQTVKDKLRVKSS</sequence>
<dbReference type="Proteomes" id="UP000295773">
    <property type="component" value="Unassembled WGS sequence"/>
</dbReference>
<feature type="transmembrane region" description="Helical" evidence="6">
    <location>
        <begin position="417"/>
        <end position="435"/>
    </location>
</feature>
<feature type="transmembrane region" description="Helical" evidence="6">
    <location>
        <begin position="288"/>
        <end position="310"/>
    </location>
</feature>
<dbReference type="InterPro" id="IPR002797">
    <property type="entry name" value="Polysacc_synth"/>
</dbReference>
<comment type="subcellular location">
    <subcellularLocation>
        <location evidence="1">Cell membrane</location>
        <topology evidence="1">Multi-pass membrane protein</topology>
    </subcellularLocation>
</comment>
<keyword evidence="8" id="KW-1185">Reference proteome</keyword>
<evidence type="ECO:0000313" key="7">
    <source>
        <dbReference type="EMBL" id="TCU59027.1"/>
    </source>
</evidence>
<evidence type="ECO:0000256" key="3">
    <source>
        <dbReference type="ARBA" id="ARBA00022692"/>
    </source>
</evidence>
<evidence type="ECO:0000256" key="1">
    <source>
        <dbReference type="ARBA" id="ARBA00004651"/>
    </source>
</evidence>
<keyword evidence="5 6" id="KW-0472">Membrane</keyword>
<feature type="transmembrane region" description="Helical" evidence="6">
    <location>
        <begin position="322"/>
        <end position="347"/>
    </location>
</feature>
<dbReference type="AlphaFoldDB" id="A0A4R3TDD9"/>
<dbReference type="GO" id="GO:0005886">
    <property type="term" value="C:plasma membrane"/>
    <property type="evidence" value="ECO:0007669"/>
    <property type="project" value="UniProtKB-SubCell"/>
</dbReference>
<evidence type="ECO:0000256" key="2">
    <source>
        <dbReference type="ARBA" id="ARBA00022475"/>
    </source>
</evidence>
<protein>
    <submittedName>
        <fullName evidence="7">O-antigen/teichoic acid export membrane protein</fullName>
    </submittedName>
</protein>
<dbReference type="RefSeq" id="WP_117548092.1">
    <property type="nucleotide sequence ID" value="NZ_JADPGE010000003.1"/>
</dbReference>
<feature type="transmembrane region" description="Helical" evidence="6">
    <location>
        <begin position="354"/>
        <end position="374"/>
    </location>
</feature>
<feature type="transmembrane region" description="Helical" evidence="6">
    <location>
        <begin position="45"/>
        <end position="64"/>
    </location>
</feature>
<reference evidence="7 8" key="1">
    <citation type="submission" date="2019-03" db="EMBL/GenBank/DDBJ databases">
        <title>Genomic Encyclopedia of Type Strains, Phase IV (KMG-IV): sequencing the most valuable type-strain genomes for metagenomic binning, comparative biology and taxonomic classification.</title>
        <authorList>
            <person name="Goeker M."/>
        </authorList>
    </citation>
    <scope>NUCLEOTIDE SEQUENCE [LARGE SCALE GENOMIC DNA]</scope>
    <source>
        <strain evidence="7 8">DSM 29481</strain>
    </source>
</reference>
<dbReference type="InterPro" id="IPR050833">
    <property type="entry name" value="Poly_Biosynth_Transport"/>
</dbReference>
<comment type="caution">
    <text evidence="7">The sequence shown here is derived from an EMBL/GenBank/DDBJ whole genome shotgun (WGS) entry which is preliminary data.</text>
</comment>
<evidence type="ECO:0000313" key="8">
    <source>
        <dbReference type="Proteomes" id="UP000295773"/>
    </source>
</evidence>
<keyword evidence="2" id="KW-1003">Cell membrane</keyword>
<feature type="transmembrane region" description="Helical" evidence="6">
    <location>
        <begin position="113"/>
        <end position="132"/>
    </location>
</feature>
<feature type="transmembrane region" description="Helical" evidence="6">
    <location>
        <begin position="141"/>
        <end position="160"/>
    </location>
</feature>
<feature type="transmembrane region" description="Helical" evidence="6">
    <location>
        <begin position="85"/>
        <end position="107"/>
    </location>
</feature>
<feature type="transmembrane region" description="Helical" evidence="6">
    <location>
        <begin position="380"/>
        <end position="401"/>
    </location>
</feature>
<dbReference type="PANTHER" id="PTHR30250">
    <property type="entry name" value="PST FAMILY PREDICTED COLANIC ACID TRANSPORTER"/>
    <property type="match status" value="1"/>
</dbReference>
<dbReference type="CDD" id="cd13128">
    <property type="entry name" value="MATE_Wzx_like"/>
    <property type="match status" value="1"/>
</dbReference>
<dbReference type="EMBL" id="SMBP01000012">
    <property type="protein sequence ID" value="TCU59027.1"/>
    <property type="molecule type" value="Genomic_DNA"/>
</dbReference>
<dbReference type="Pfam" id="PF01943">
    <property type="entry name" value="Polysacc_synt"/>
    <property type="match status" value="1"/>
</dbReference>
<evidence type="ECO:0000256" key="5">
    <source>
        <dbReference type="ARBA" id="ARBA00023136"/>
    </source>
</evidence>
<keyword evidence="3 6" id="KW-0812">Transmembrane</keyword>